<sequence length="43" mass="5325">MTLRIIFFHPNCYYLRSCRSIIYTLVQTYIRVKFNPVIIKVWD</sequence>
<dbReference type="EMBL" id="GBRH01229653">
    <property type="protein sequence ID" value="JAD68242.1"/>
    <property type="molecule type" value="Transcribed_RNA"/>
</dbReference>
<reference evidence="1" key="2">
    <citation type="journal article" date="2015" name="Data Brief">
        <title>Shoot transcriptome of the giant reed, Arundo donax.</title>
        <authorList>
            <person name="Barrero R.A."/>
            <person name="Guerrero F.D."/>
            <person name="Moolhuijzen P."/>
            <person name="Goolsby J.A."/>
            <person name="Tidwell J."/>
            <person name="Bellgard S.E."/>
            <person name="Bellgard M.I."/>
        </authorList>
    </citation>
    <scope>NUCLEOTIDE SEQUENCE</scope>
    <source>
        <tissue evidence="1">Shoot tissue taken approximately 20 cm above the soil surface</tissue>
    </source>
</reference>
<proteinExistence type="predicted"/>
<protein>
    <submittedName>
        <fullName evidence="1">Uncharacterized protein</fullName>
    </submittedName>
</protein>
<dbReference type="AlphaFoldDB" id="A0A0A9C9P9"/>
<accession>A0A0A9C9P9</accession>
<organism evidence="1">
    <name type="scientific">Arundo donax</name>
    <name type="common">Giant reed</name>
    <name type="synonym">Donax arundinaceus</name>
    <dbReference type="NCBI Taxonomy" id="35708"/>
    <lineage>
        <taxon>Eukaryota</taxon>
        <taxon>Viridiplantae</taxon>
        <taxon>Streptophyta</taxon>
        <taxon>Embryophyta</taxon>
        <taxon>Tracheophyta</taxon>
        <taxon>Spermatophyta</taxon>
        <taxon>Magnoliopsida</taxon>
        <taxon>Liliopsida</taxon>
        <taxon>Poales</taxon>
        <taxon>Poaceae</taxon>
        <taxon>PACMAD clade</taxon>
        <taxon>Arundinoideae</taxon>
        <taxon>Arundineae</taxon>
        <taxon>Arundo</taxon>
    </lineage>
</organism>
<evidence type="ECO:0000313" key="1">
    <source>
        <dbReference type="EMBL" id="JAD68242.1"/>
    </source>
</evidence>
<name>A0A0A9C9P9_ARUDO</name>
<reference evidence="1" key="1">
    <citation type="submission" date="2014-09" db="EMBL/GenBank/DDBJ databases">
        <authorList>
            <person name="Magalhaes I.L.F."/>
            <person name="Oliveira U."/>
            <person name="Santos F.R."/>
            <person name="Vidigal T.H.D.A."/>
            <person name="Brescovit A.D."/>
            <person name="Santos A.J."/>
        </authorList>
    </citation>
    <scope>NUCLEOTIDE SEQUENCE</scope>
    <source>
        <tissue evidence="1">Shoot tissue taken approximately 20 cm above the soil surface</tissue>
    </source>
</reference>